<keyword evidence="8" id="KW-0949">S-adenosyl-L-methionine</keyword>
<organism evidence="13 14">
    <name type="scientific">Saccharothrix hoggarensis</name>
    <dbReference type="NCBI Taxonomy" id="913853"/>
    <lineage>
        <taxon>Bacteria</taxon>
        <taxon>Bacillati</taxon>
        <taxon>Actinomycetota</taxon>
        <taxon>Actinomycetes</taxon>
        <taxon>Pseudonocardiales</taxon>
        <taxon>Pseudonocardiaceae</taxon>
        <taxon>Saccharothrix</taxon>
    </lineage>
</organism>
<evidence type="ECO:0000256" key="7">
    <source>
        <dbReference type="ARBA" id="ARBA00022679"/>
    </source>
</evidence>
<evidence type="ECO:0000256" key="8">
    <source>
        <dbReference type="ARBA" id="ARBA00022691"/>
    </source>
</evidence>
<dbReference type="EC" id="2.1.1.77" evidence="3"/>
<dbReference type="EMBL" id="JBHTLK010000051">
    <property type="protein sequence ID" value="MFD1147963.1"/>
    <property type="molecule type" value="Genomic_DNA"/>
</dbReference>
<feature type="region of interest" description="Disordered" evidence="12">
    <location>
        <begin position="237"/>
        <end position="262"/>
    </location>
</feature>
<dbReference type="GO" id="GO:0032259">
    <property type="term" value="P:methylation"/>
    <property type="evidence" value="ECO:0007669"/>
    <property type="project" value="UniProtKB-KW"/>
</dbReference>
<evidence type="ECO:0000313" key="13">
    <source>
        <dbReference type="EMBL" id="MFD1147963.1"/>
    </source>
</evidence>
<dbReference type="RefSeq" id="WP_380723424.1">
    <property type="nucleotide sequence ID" value="NZ_JBHTLK010000051.1"/>
</dbReference>
<dbReference type="Proteomes" id="UP001597168">
    <property type="component" value="Unassembled WGS sequence"/>
</dbReference>
<dbReference type="PANTHER" id="PTHR11579">
    <property type="entry name" value="PROTEIN-L-ISOASPARTATE O-METHYLTRANSFERASE"/>
    <property type="match status" value="1"/>
</dbReference>
<evidence type="ECO:0000256" key="10">
    <source>
        <dbReference type="ARBA" id="ARBA00031323"/>
    </source>
</evidence>
<dbReference type="SUPFAM" id="SSF53335">
    <property type="entry name" value="S-adenosyl-L-methionine-dependent methyltransferases"/>
    <property type="match status" value="1"/>
</dbReference>
<evidence type="ECO:0000313" key="14">
    <source>
        <dbReference type="Proteomes" id="UP001597168"/>
    </source>
</evidence>
<dbReference type="PANTHER" id="PTHR11579:SF0">
    <property type="entry name" value="PROTEIN-L-ISOASPARTATE(D-ASPARTATE) O-METHYLTRANSFERASE"/>
    <property type="match status" value="1"/>
</dbReference>
<accession>A0ABW3QSX0</accession>
<comment type="subcellular location">
    <subcellularLocation>
        <location evidence="1">Cytoplasm</location>
    </subcellularLocation>
</comment>
<proteinExistence type="inferred from homology"/>
<evidence type="ECO:0000256" key="11">
    <source>
        <dbReference type="ARBA" id="ARBA00031350"/>
    </source>
</evidence>
<comment type="similarity">
    <text evidence="2">Belongs to the methyltransferase superfamily. L-isoaspartyl/D-aspartyl protein methyltransferase family.</text>
</comment>
<evidence type="ECO:0000256" key="1">
    <source>
        <dbReference type="ARBA" id="ARBA00004496"/>
    </source>
</evidence>
<keyword evidence="5" id="KW-0963">Cytoplasm</keyword>
<evidence type="ECO:0000256" key="9">
    <source>
        <dbReference type="ARBA" id="ARBA00030757"/>
    </source>
</evidence>
<name>A0ABW3QSX0_9PSEU</name>
<dbReference type="Pfam" id="PF01135">
    <property type="entry name" value="PCMT"/>
    <property type="match status" value="1"/>
</dbReference>
<dbReference type="InterPro" id="IPR000682">
    <property type="entry name" value="PCMT"/>
</dbReference>
<evidence type="ECO:0000256" key="5">
    <source>
        <dbReference type="ARBA" id="ARBA00022490"/>
    </source>
</evidence>
<evidence type="ECO:0000256" key="3">
    <source>
        <dbReference type="ARBA" id="ARBA00011890"/>
    </source>
</evidence>
<keyword evidence="6 13" id="KW-0489">Methyltransferase</keyword>
<protein>
    <recommendedName>
        <fullName evidence="4">Protein-L-isoaspartate O-methyltransferase</fullName>
        <ecNumber evidence="3">2.1.1.77</ecNumber>
    </recommendedName>
    <alternativeName>
        <fullName evidence="11">L-isoaspartyl protein carboxyl methyltransferase</fullName>
    </alternativeName>
    <alternativeName>
        <fullName evidence="9">Protein L-isoaspartyl methyltransferase</fullName>
    </alternativeName>
    <alternativeName>
        <fullName evidence="10">Protein-beta-aspartate methyltransferase</fullName>
    </alternativeName>
</protein>
<dbReference type="GO" id="GO:0008168">
    <property type="term" value="F:methyltransferase activity"/>
    <property type="evidence" value="ECO:0007669"/>
    <property type="project" value="UniProtKB-KW"/>
</dbReference>
<comment type="caution">
    <text evidence="13">The sequence shown here is derived from an EMBL/GenBank/DDBJ whole genome shotgun (WGS) entry which is preliminary data.</text>
</comment>
<evidence type="ECO:0000256" key="4">
    <source>
        <dbReference type="ARBA" id="ARBA00013346"/>
    </source>
</evidence>
<dbReference type="Gene3D" id="3.40.50.150">
    <property type="entry name" value="Vaccinia Virus protein VP39"/>
    <property type="match status" value="1"/>
</dbReference>
<reference evidence="14" key="1">
    <citation type="journal article" date="2019" name="Int. J. Syst. Evol. Microbiol.">
        <title>The Global Catalogue of Microorganisms (GCM) 10K type strain sequencing project: providing services to taxonomists for standard genome sequencing and annotation.</title>
        <authorList>
            <consortium name="The Broad Institute Genomics Platform"/>
            <consortium name="The Broad Institute Genome Sequencing Center for Infectious Disease"/>
            <person name="Wu L."/>
            <person name="Ma J."/>
        </authorList>
    </citation>
    <scope>NUCLEOTIDE SEQUENCE [LARGE SCALE GENOMIC DNA]</scope>
    <source>
        <strain evidence="14">CCUG 60214</strain>
    </source>
</reference>
<keyword evidence="14" id="KW-1185">Reference proteome</keyword>
<sequence length="373" mass="40178">MTAEHDWVGLAAALAADLTGSGELRDPAWADAVAATPRHLLVPTAYRQQPDGSWVAIDTAGPGPAPAYSATTLVTEVDDRGRAVSSSTKPDLMVRMLELLDVRDGHRVLEIGTGTGYNAALLSHRLGADRVFSLDVDAKLVAHARERLAAIGHRPRLAARDGIAGWPAHGPYDRIIATCSVPRIPWAWAEQTAPDGAVLADLKVGPGAGNLVLLHRHGDRLEGRFASRWAAFMTMRHHTDDGPPVRGPKAAPGPQRDTTAPAQPWNTHREVWLLACLTLPPDVRYGYTLDQTTRAPKATTLSAPDGSWCEVDLTSDGTPARVREGGPTPLWTRVERAWDAWTGWGEPGWGRFGLTVTPDTHALWLDEPGDVIG</sequence>
<evidence type="ECO:0000256" key="12">
    <source>
        <dbReference type="SAM" id="MobiDB-lite"/>
    </source>
</evidence>
<evidence type="ECO:0000256" key="6">
    <source>
        <dbReference type="ARBA" id="ARBA00022603"/>
    </source>
</evidence>
<keyword evidence="7" id="KW-0808">Transferase</keyword>
<dbReference type="InterPro" id="IPR029063">
    <property type="entry name" value="SAM-dependent_MTases_sf"/>
</dbReference>
<dbReference type="CDD" id="cd02440">
    <property type="entry name" value="AdoMet_MTases"/>
    <property type="match status" value="1"/>
</dbReference>
<gene>
    <name evidence="13" type="ORF">ACFQ3T_12580</name>
</gene>
<evidence type="ECO:0000256" key="2">
    <source>
        <dbReference type="ARBA" id="ARBA00005369"/>
    </source>
</evidence>